<dbReference type="AlphaFoldDB" id="A0A2S5E5F7"/>
<proteinExistence type="predicted"/>
<name>A0A2S5E5F7_9BURK</name>
<sequence>MPITLTVSEGVFTPDDEGPVFAELTDALLEVEGLTGNAFLAPNVVGTLNVLPRHRTFVRGRAEPAAFVELKLPAVALAAPERQRQFVERATAIVLRRAGGRLTAAQVWVNVVHAVDGGWGIAGRRYDNVSLVDSIQSAAAAATH</sequence>
<dbReference type="EMBL" id="PQVP01000001">
    <property type="protein sequence ID" value="POZ86544.1"/>
    <property type="molecule type" value="Genomic_DNA"/>
</dbReference>
<evidence type="ECO:0000313" key="2">
    <source>
        <dbReference type="Proteomes" id="UP000238655"/>
    </source>
</evidence>
<comment type="caution">
    <text evidence="1">The sequence shown here is derived from an EMBL/GenBank/DDBJ whole genome shotgun (WGS) entry which is preliminary data.</text>
</comment>
<dbReference type="Proteomes" id="UP000238655">
    <property type="component" value="Chromosome 2"/>
</dbReference>
<protein>
    <submittedName>
        <fullName evidence="1">Tautomerase enzyme</fullName>
    </submittedName>
</protein>
<evidence type="ECO:0000313" key="1">
    <source>
        <dbReference type="EMBL" id="POZ86544.1"/>
    </source>
</evidence>
<reference evidence="1 2" key="1">
    <citation type="submission" date="2018-01" db="EMBL/GenBank/DDBJ databases">
        <title>Successful Treatment of Persistent Burkholderia cepacia Bacteremia with Ceftazidime-Avibactam.</title>
        <authorList>
            <person name="Tamma P."/>
            <person name="Fan Y."/>
            <person name="Bergman Y."/>
            <person name="Sick-Samuels A."/>
            <person name="Hsu A."/>
            <person name="Timp W."/>
            <person name="Simner P."/>
        </authorList>
    </citation>
    <scope>NUCLEOTIDE SEQUENCE [LARGE SCALE GENOMIC DNA]</scope>
    <source>
        <strain evidence="1 2">170816</strain>
    </source>
</reference>
<organism evidence="1 2">
    <name type="scientific">Burkholderia contaminans</name>
    <dbReference type="NCBI Taxonomy" id="488447"/>
    <lineage>
        <taxon>Bacteria</taxon>
        <taxon>Pseudomonadati</taxon>
        <taxon>Pseudomonadota</taxon>
        <taxon>Betaproteobacteria</taxon>
        <taxon>Burkholderiales</taxon>
        <taxon>Burkholderiaceae</taxon>
        <taxon>Burkholderia</taxon>
        <taxon>Burkholderia cepacia complex</taxon>
    </lineage>
</organism>
<gene>
    <name evidence="1" type="ORF">C3743_08710</name>
</gene>
<dbReference type="RefSeq" id="WP_089462006.1">
    <property type="nucleotide sequence ID" value="NZ_CM009576.1"/>
</dbReference>
<accession>A0A2S5E5F7</accession>